<dbReference type="InterPro" id="IPR029058">
    <property type="entry name" value="AB_hydrolase_fold"/>
</dbReference>
<keyword evidence="1" id="KW-0378">Hydrolase</keyword>
<evidence type="ECO:0000313" key="2">
    <source>
        <dbReference type="Proteomes" id="UP000276254"/>
    </source>
</evidence>
<reference evidence="1 2" key="1">
    <citation type="submission" date="2018-09" db="EMBL/GenBank/DDBJ databases">
        <title>Sphingomonas peninsula sp. nov., isolated from fildes peninsula, Antarctic soil.</title>
        <authorList>
            <person name="Yingchao G."/>
        </authorList>
    </citation>
    <scope>NUCLEOTIDE SEQUENCE [LARGE SCALE GENOMIC DNA]</scope>
    <source>
        <strain evidence="1 2">YZ-8</strain>
    </source>
</reference>
<organism evidence="1 2">
    <name type="scientific">Sphingomonas paeninsulae</name>
    <dbReference type="NCBI Taxonomy" id="2319844"/>
    <lineage>
        <taxon>Bacteria</taxon>
        <taxon>Pseudomonadati</taxon>
        <taxon>Pseudomonadota</taxon>
        <taxon>Alphaproteobacteria</taxon>
        <taxon>Sphingomonadales</taxon>
        <taxon>Sphingomonadaceae</taxon>
        <taxon>Sphingomonas</taxon>
    </lineage>
</organism>
<proteinExistence type="predicted"/>
<accession>A0A494TG21</accession>
<keyword evidence="2" id="KW-1185">Reference proteome</keyword>
<dbReference type="SUPFAM" id="SSF53474">
    <property type="entry name" value="alpha/beta-Hydrolases"/>
    <property type="match status" value="1"/>
</dbReference>
<gene>
    <name evidence="1" type="ORF">D3Y57_08155</name>
</gene>
<sequence>MMSRSTVLLIPGLRGSEPDHWQTRWEEERTDCRRIDQGEGDPDPLRWLARIDAAVDQVSGPVVLVAHSLGCLAVAAWALLSQRATSGRIQALLVAPCDPGQIDAPSVIRRFGCFAFTKLPIATTVIASSDDPYASLGRGYAIARTWGANVVEAGEAGHIDANARLGSWRWGQDVLDRLIARS</sequence>
<dbReference type="OrthoDB" id="9804993at2"/>
<dbReference type="GO" id="GO:0016787">
    <property type="term" value="F:hydrolase activity"/>
    <property type="evidence" value="ECO:0007669"/>
    <property type="project" value="UniProtKB-KW"/>
</dbReference>
<dbReference type="AlphaFoldDB" id="A0A494TG21"/>
<evidence type="ECO:0000313" key="1">
    <source>
        <dbReference type="EMBL" id="AYJ85953.1"/>
    </source>
</evidence>
<dbReference type="Proteomes" id="UP000276254">
    <property type="component" value="Chromosome"/>
</dbReference>
<name>A0A494TG21_SPHPE</name>
<dbReference type="Pfam" id="PF06821">
    <property type="entry name" value="Ser_hydrolase"/>
    <property type="match status" value="1"/>
</dbReference>
<dbReference type="KEGG" id="spha:D3Y57_08155"/>
<dbReference type="InterPro" id="IPR010662">
    <property type="entry name" value="RBBP9/YdeN"/>
</dbReference>
<dbReference type="EMBL" id="CP032829">
    <property type="protein sequence ID" value="AYJ85953.1"/>
    <property type="molecule type" value="Genomic_DNA"/>
</dbReference>
<dbReference type="Gene3D" id="3.40.50.1820">
    <property type="entry name" value="alpha/beta hydrolase"/>
    <property type="match status" value="1"/>
</dbReference>
<dbReference type="RefSeq" id="WP_121152577.1">
    <property type="nucleotide sequence ID" value="NZ_CP032829.1"/>
</dbReference>
<protein>
    <submittedName>
        <fullName evidence="1">Alpha/beta hydrolase</fullName>
    </submittedName>
</protein>